<dbReference type="PANTHER" id="PTHR47718:SF17">
    <property type="entry name" value="PROTEIN FAR1-RELATED SEQUENCE 5-LIKE"/>
    <property type="match status" value="1"/>
</dbReference>
<dbReference type="Proteomes" id="UP000235145">
    <property type="component" value="Unassembled WGS sequence"/>
</dbReference>
<evidence type="ECO:0000313" key="2">
    <source>
        <dbReference type="EMBL" id="KAJ0213879.1"/>
    </source>
</evidence>
<gene>
    <name evidence="2" type="ORF">LSAT_V11C400213890</name>
</gene>
<dbReference type="EMBL" id="NBSK02000004">
    <property type="protein sequence ID" value="KAJ0213879.1"/>
    <property type="molecule type" value="Genomic_DNA"/>
</dbReference>
<keyword evidence="3" id="KW-1185">Reference proteome</keyword>
<protein>
    <recommendedName>
        <fullName evidence="1">MULE transposase domain-containing protein</fullName>
    </recommendedName>
</protein>
<evidence type="ECO:0000259" key="1">
    <source>
        <dbReference type="Pfam" id="PF10551"/>
    </source>
</evidence>
<dbReference type="PANTHER" id="PTHR47718">
    <property type="entry name" value="OS01G0519700 PROTEIN"/>
    <property type="match status" value="1"/>
</dbReference>
<accession>A0A9R1XIG8</accession>
<dbReference type="Pfam" id="PF10551">
    <property type="entry name" value="MULE"/>
    <property type="match status" value="1"/>
</dbReference>
<evidence type="ECO:0000313" key="3">
    <source>
        <dbReference type="Proteomes" id="UP000235145"/>
    </source>
</evidence>
<comment type="caution">
    <text evidence="2">The sequence shown here is derived from an EMBL/GenBank/DDBJ whole genome shotgun (WGS) entry which is preliminary data.</text>
</comment>
<sequence>MIFVPFAAIDNHKRCVTIGVEFYTWLLKCFLNCFGRQPNVVVTDQDSATAKVVETVFKESTHRLCMRHIRQKLTDKSQESIVLLGSVYIIVYKHVYIPI</sequence>
<dbReference type="AlphaFoldDB" id="A0A9R1XIG8"/>
<reference evidence="2 3" key="1">
    <citation type="journal article" date="2017" name="Nat. Commun.">
        <title>Genome assembly with in vitro proximity ligation data and whole-genome triplication in lettuce.</title>
        <authorList>
            <person name="Reyes-Chin-Wo S."/>
            <person name="Wang Z."/>
            <person name="Yang X."/>
            <person name="Kozik A."/>
            <person name="Arikit S."/>
            <person name="Song C."/>
            <person name="Xia L."/>
            <person name="Froenicke L."/>
            <person name="Lavelle D.O."/>
            <person name="Truco M.J."/>
            <person name="Xia R."/>
            <person name="Zhu S."/>
            <person name="Xu C."/>
            <person name="Xu H."/>
            <person name="Xu X."/>
            <person name="Cox K."/>
            <person name="Korf I."/>
            <person name="Meyers B.C."/>
            <person name="Michelmore R.W."/>
        </authorList>
    </citation>
    <scope>NUCLEOTIDE SEQUENCE [LARGE SCALE GENOMIC DNA]</scope>
    <source>
        <strain evidence="3">cv. Salinas</strain>
        <tissue evidence="2">Seedlings</tissue>
    </source>
</reference>
<proteinExistence type="predicted"/>
<organism evidence="2 3">
    <name type="scientific">Lactuca sativa</name>
    <name type="common">Garden lettuce</name>
    <dbReference type="NCBI Taxonomy" id="4236"/>
    <lineage>
        <taxon>Eukaryota</taxon>
        <taxon>Viridiplantae</taxon>
        <taxon>Streptophyta</taxon>
        <taxon>Embryophyta</taxon>
        <taxon>Tracheophyta</taxon>
        <taxon>Spermatophyta</taxon>
        <taxon>Magnoliopsida</taxon>
        <taxon>eudicotyledons</taxon>
        <taxon>Gunneridae</taxon>
        <taxon>Pentapetalae</taxon>
        <taxon>asterids</taxon>
        <taxon>campanulids</taxon>
        <taxon>Asterales</taxon>
        <taxon>Asteraceae</taxon>
        <taxon>Cichorioideae</taxon>
        <taxon>Cichorieae</taxon>
        <taxon>Lactucinae</taxon>
        <taxon>Lactuca</taxon>
    </lineage>
</organism>
<feature type="domain" description="MULE transposase" evidence="1">
    <location>
        <begin position="21"/>
        <end position="71"/>
    </location>
</feature>
<dbReference type="InterPro" id="IPR018289">
    <property type="entry name" value="MULE_transposase_dom"/>
</dbReference>
<name>A0A9R1XIG8_LACSA</name>